<feature type="region of interest" description="Disordered" evidence="1">
    <location>
        <begin position="122"/>
        <end position="157"/>
    </location>
</feature>
<evidence type="ECO:0000313" key="2">
    <source>
        <dbReference type="EMBL" id="OQR93165.1"/>
    </source>
</evidence>
<proteinExistence type="predicted"/>
<feature type="region of interest" description="Disordered" evidence="1">
    <location>
        <begin position="69"/>
        <end position="89"/>
    </location>
</feature>
<evidence type="ECO:0000313" key="3">
    <source>
        <dbReference type="Proteomes" id="UP000243217"/>
    </source>
</evidence>
<organism evidence="2 3">
    <name type="scientific">Thraustotheca clavata</name>
    <dbReference type="NCBI Taxonomy" id="74557"/>
    <lineage>
        <taxon>Eukaryota</taxon>
        <taxon>Sar</taxon>
        <taxon>Stramenopiles</taxon>
        <taxon>Oomycota</taxon>
        <taxon>Saprolegniomycetes</taxon>
        <taxon>Saprolegniales</taxon>
        <taxon>Achlyaceae</taxon>
        <taxon>Thraustotheca</taxon>
    </lineage>
</organism>
<comment type="caution">
    <text evidence="2">The sequence shown here is derived from an EMBL/GenBank/DDBJ whole genome shotgun (WGS) entry which is preliminary data.</text>
</comment>
<keyword evidence="3" id="KW-1185">Reference proteome</keyword>
<evidence type="ECO:0000256" key="1">
    <source>
        <dbReference type="SAM" id="MobiDB-lite"/>
    </source>
</evidence>
<sequence length="365" mass="42341">MDLMYDEMEDELLMWARFRRRRFVKSGLSTYEEFYSRNDMGRRLGRYSLHYRLNQERPTITILLTNKPSTRGRVQSAPKQLERRTRSSSLDANWRVSKCGDVMRPKQIADPDFSFFKHRTASRAMEEDGDERIEQEEKNQQEEIPSTRLNRPMSLPDVKMPSPPIFKESIAEYKEADTVRSSGILPSEMERNSEYGEEGEDPSPLNDRASDTTEFEKFRPSGMRDSSFSSNYTPVAIRNSINSNVNVVAFLGGYRSTGGRRSIRSSLDSRPSFETYRMKRGKKAASIMTPQETSFGRRLRDAKNRIPLEFRDDLALHPSISKKSTKKKSVKFRAENEIFVFEKQDPIDEDDEVYVVELDQASLDL</sequence>
<reference evidence="2 3" key="1">
    <citation type="journal article" date="2014" name="Genome Biol. Evol.">
        <title>The secreted proteins of Achlya hypogyna and Thraustotheca clavata identify the ancestral oomycete secretome and reveal gene acquisitions by horizontal gene transfer.</title>
        <authorList>
            <person name="Misner I."/>
            <person name="Blouin N."/>
            <person name="Leonard G."/>
            <person name="Richards T.A."/>
            <person name="Lane C.E."/>
        </authorList>
    </citation>
    <scope>NUCLEOTIDE SEQUENCE [LARGE SCALE GENOMIC DNA]</scope>
    <source>
        <strain evidence="2 3">ATCC 34112</strain>
    </source>
</reference>
<name>A0A1V9Z597_9STRA</name>
<feature type="region of interest" description="Disordered" evidence="1">
    <location>
        <begin position="177"/>
        <end position="210"/>
    </location>
</feature>
<accession>A0A1V9Z597</accession>
<protein>
    <submittedName>
        <fullName evidence="2">Uncharacterized protein</fullName>
    </submittedName>
</protein>
<dbReference type="AlphaFoldDB" id="A0A1V9Z597"/>
<dbReference type="Proteomes" id="UP000243217">
    <property type="component" value="Unassembled WGS sequence"/>
</dbReference>
<gene>
    <name evidence="2" type="ORF">THRCLA_08524</name>
</gene>
<dbReference type="EMBL" id="JNBS01002273">
    <property type="protein sequence ID" value="OQR93165.1"/>
    <property type="molecule type" value="Genomic_DNA"/>
</dbReference>
<dbReference type="OrthoDB" id="76213at2759"/>